<evidence type="ECO:0000313" key="3">
    <source>
        <dbReference type="Proteomes" id="UP000317178"/>
    </source>
</evidence>
<dbReference type="RefSeq" id="WP_144997648.1">
    <property type="nucleotide sequence ID" value="NZ_CP036281.1"/>
</dbReference>
<dbReference type="GO" id="GO:0005525">
    <property type="term" value="F:GTP binding"/>
    <property type="evidence" value="ECO:0007669"/>
    <property type="project" value="InterPro"/>
</dbReference>
<dbReference type="EMBL" id="CP036281">
    <property type="protein sequence ID" value="QDU81905.1"/>
    <property type="molecule type" value="Genomic_DNA"/>
</dbReference>
<dbReference type="CDD" id="cd00882">
    <property type="entry name" value="Ras_like_GTPase"/>
    <property type="match status" value="1"/>
</dbReference>
<evidence type="ECO:0000259" key="1">
    <source>
        <dbReference type="Pfam" id="PF01926"/>
    </source>
</evidence>
<dbReference type="Gene3D" id="3.40.50.300">
    <property type="entry name" value="P-loop containing nucleotide triphosphate hydrolases"/>
    <property type="match status" value="1"/>
</dbReference>
<dbReference type="InterPro" id="IPR027417">
    <property type="entry name" value="P-loop_NTPase"/>
</dbReference>
<dbReference type="KEGG" id="plon:Pla110_36560"/>
<gene>
    <name evidence="2" type="ORF">Pla110_36560</name>
</gene>
<dbReference type="SUPFAM" id="SSF52540">
    <property type="entry name" value="P-loop containing nucleoside triphosphate hydrolases"/>
    <property type="match status" value="1"/>
</dbReference>
<evidence type="ECO:0000313" key="2">
    <source>
        <dbReference type="EMBL" id="QDU81905.1"/>
    </source>
</evidence>
<reference evidence="2 3" key="1">
    <citation type="submission" date="2019-02" db="EMBL/GenBank/DDBJ databases">
        <title>Deep-cultivation of Planctomycetes and their phenomic and genomic characterization uncovers novel biology.</title>
        <authorList>
            <person name="Wiegand S."/>
            <person name="Jogler M."/>
            <person name="Boedeker C."/>
            <person name="Pinto D."/>
            <person name="Vollmers J."/>
            <person name="Rivas-Marin E."/>
            <person name="Kohn T."/>
            <person name="Peeters S.H."/>
            <person name="Heuer A."/>
            <person name="Rast P."/>
            <person name="Oberbeckmann S."/>
            <person name="Bunk B."/>
            <person name="Jeske O."/>
            <person name="Meyerdierks A."/>
            <person name="Storesund J.E."/>
            <person name="Kallscheuer N."/>
            <person name="Luecker S."/>
            <person name="Lage O.M."/>
            <person name="Pohl T."/>
            <person name="Merkel B.J."/>
            <person name="Hornburger P."/>
            <person name="Mueller R.-W."/>
            <person name="Bruemmer F."/>
            <person name="Labrenz M."/>
            <person name="Spormann A.M."/>
            <person name="Op den Camp H."/>
            <person name="Overmann J."/>
            <person name="Amann R."/>
            <person name="Jetten M.S.M."/>
            <person name="Mascher T."/>
            <person name="Medema M.H."/>
            <person name="Devos D.P."/>
            <person name="Kaster A.-K."/>
            <person name="Ovreas L."/>
            <person name="Rohde M."/>
            <person name="Galperin M.Y."/>
            <person name="Jogler C."/>
        </authorList>
    </citation>
    <scope>NUCLEOTIDE SEQUENCE [LARGE SCALE GENOMIC DNA]</scope>
    <source>
        <strain evidence="2 3">Pla110</strain>
    </source>
</reference>
<feature type="domain" description="G" evidence="1">
    <location>
        <begin position="58"/>
        <end position="207"/>
    </location>
</feature>
<protein>
    <submittedName>
        <fullName evidence="2">GTPase Era</fullName>
    </submittedName>
</protein>
<name>A0A518CRR4_9PLAN</name>
<accession>A0A518CRR4</accession>
<dbReference type="Proteomes" id="UP000317178">
    <property type="component" value="Chromosome"/>
</dbReference>
<keyword evidence="3" id="KW-1185">Reference proteome</keyword>
<sequence length="622" mass="70216">MSLTELATQLKDLKTATEKLHHVSHLLQIAPLKEREWFQLIEHKLLPQMQQDSFLIAAVVGGTNIGKSAIFNRLAGEQISSVSPLASGTKHPVCLVPTGFNDRHQLDDIFNSFELQKWADADEALQESDTDYLFWREAENLPPNLLILDTPDIDSDAMVNWDRADKIRLTADVLITVLTQQKYNDAAVKEFFRKAAAEDKVLMVVFNQCQLPEDEEYWPIWLETFCATTGARPEYLYLVPSDRTAVTENRLLFLEREYRQPGEAASQTTNENTTSSSDLATDLSQLKFQEIKLRTLQGSLKEVLHPQKGVSGFLTEIERVSQEFRVAAEKISTESVTQISDWPILPNSILVHEIRQWWKDHQTGWARNVQSVYDTVGAGITKPFKMLKASLGGETTSPLEEYRKRERAALLKTVEEIFKTLSWMRDSSSTLIRPNFEKALAGHDRAKLLERLKARHDAFDLKHDLKQVVHQEMSLFQKNNPEAYRLYQNLNQASAAVRPVTSVALFTLGWGPAGELVAPVVVPFVADFITGTVTAVAGEQAVTSTASSGIGFLQSKFQKLQDHFTRIRVQWMVELIKEELLGNLPGDLQQAASLNESPEFKQVEAALLELKQQMKTVEQSVN</sequence>
<dbReference type="Pfam" id="PF01926">
    <property type="entry name" value="MMR_HSR1"/>
    <property type="match status" value="1"/>
</dbReference>
<dbReference type="OrthoDB" id="207675at2"/>
<proteinExistence type="predicted"/>
<dbReference type="InterPro" id="IPR006073">
    <property type="entry name" value="GTP-bd"/>
</dbReference>
<dbReference type="AlphaFoldDB" id="A0A518CRR4"/>
<organism evidence="2 3">
    <name type="scientific">Polystyrenella longa</name>
    <dbReference type="NCBI Taxonomy" id="2528007"/>
    <lineage>
        <taxon>Bacteria</taxon>
        <taxon>Pseudomonadati</taxon>
        <taxon>Planctomycetota</taxon>
        <taxon>Planctomycetia</taxon>
        <taxon>Planctomycetales</taxon>
        <taxon>Planctomycetaceae</taxon>
        <taxon>Polystyrenella</taxon>
    </lineage>
</organism>